<proteinExistence type="predicted"/>
<sequence length="99" mass="10289">MFTPAQAPLTTQPSPAGSPPQRRDENALQRHAQAFEASFLAEMLNYAAASPEAGAFDGGIGEAQFASFLRAEQAQLMAARGGIGLAAALLRSIGEKDDA</sequence>
<reference evidence="3 4" key="1">
    <citation type="submission" date="2020-07" db="EMBL/GenBank/DDBJ databases">
        <title>Pseudogemmobacter sp. nov., isolated from poultry manure in Taiwan.</title>
        <authorList>
            <person name="Lin S.-Y."/>
            <person name="Tang Y.-S."/>
            <person name="Young C.-C."/>
        </authorList>
    </citation>
    <scope>NUCLEOTIDE SEQUENCE [LARGE SCALE GENOMIC DNA]</scope>
    <source>
        <strain evidence="3 4">CC-YST710</strain>
    </source>
</reference>
<protein>
    <submittedName>
        <fullName evidence="3">Rod-binding protein</fullName>
    </submittedName>
</protein>
<feature type="domain" description="Flagellar protein FlgJ N-terminal" evidence="2">
    <location>
        <begin position="49"/>
        <end position="91"/>
    </location>
</feature>
<dbReference type="InterPro" id="IPR019301">
    <property type="entry name" value="Flagellar_prot_FlgJ_N"/>
</dbReference>
<keyword evidence="4" id="KW-1185">Reference proteome</keyword>
<accession>A0ABS8CJJ9</accession>
<evidence type="ECO:0000259" key="2">
    <source>
        <dbReference type="Pfam" id="PF10135"/>
    </source>
</evidence>
<dbReference type="RefSeq" id="WP_226934489.1">
    <property type="nucleotide sequence ID" value="NZ_JACDXX010000004.1"/>
</dbReference>
<gene>
    <name evidence="3" type="ORF">H0485_06150</name>
</gene>
<name>A0ABS8CJJ9_9RHOB</name>
<dbReference type="Pfam" id="PF10135">
    <property type="entry name" value="Rod-binding"/>
    <property type="match status" value="1"/>
</dbReference>
<dbReference type="EMBL" id="JACDXX010000004">
    <property type="protein sequence ID" value="MCB5409583.1"/>
    <property type="molecule type" value="Genomic_DNA"/>
</dbReference>
<dbReference type="Proteomes" id="UP001198571">
    <property type="component" value="Unassembled WGS sequence"/>
</dbReference>
<comment type="caution">
    <text evidence="3">The sequence shown here is derived from an EMBL/GenBank/DDBJ whole genome shotgun (WGS) entry which is preliminary data.</text>
</comment>
<evidence type="ECO:0000313" key="4">
    <source>
        <dbReference type="Proteomes" id="UP001198571"/>
    </source>
</evidence>
<feature type="region of interest" description="Disordered" evidence="1">
    <location>
        <begin position="1"/>
        <end position="26"/>
    </location>
</feature>
<organism evidence="3 4">
    <name type="scientific">Pseudogemmobacter faecipullorum</name>
    <dbReference type="NCBI Taxonomy" id="2755041"/>
    <lineage>
        <taxon>Bacteria</taxon>
        <taxon>Pseudomonadati</taxon>
        <taxon>Pseudomonadota</taxon>
        <taxon>Alphaproteobacteria</taxon>
        <taxon>Rhodobacterales</taxon>
        <taxon>Paracoccaceae</taxon>
        <taxon>Pseudogemmobacter</taxon>
    </lineage>
</organism>
<evidence type="ECO:0000256" key="1">
    <source>
        <dbReference type="SAM" id="MobiDB-lite"/>
    </source>
</evidence>
<evidence type="ECO:0000313" key="3">
    <source>
        <dbReference type="EMBL" id="MCB5409583.1"/>
    </source>
</evidence>